<protein>
    <recommendedName>
        <fullName evidence="9">GTPase Obg</fullName>
        <ecNumber evidence="9">3.6.5.-</ecNumber>
    </recommendedName>
    <alternativeName>
        <fullName evidence="9">GTP-binding protein Obg</fullName>
    </alternativeName>
</protein>
<dbReference type="SUPFAM" id="SSF82051">
    <property type="entry name" value="Obg GTP-binding protein N-terminal domain"/>
    <property type="match status" value="1"/>
</dbReference>
<dbReference type="OMA" id="VVFDWEP"/>
<dbReference type="GO" id="GO:0005525">
    <property type="term" value="F:GTP binding"/>
    <property type="evidence" value="ECO:0007669"/>
    <property type="project" value="UniProtKB-UniRule"/>
</dbReference>
<comment type="caution">
    <text evidence="13">The sequence shown here is derived from an EMBL/GenBank/DDBJ whole genome shotgun (WGS) entry which is preliminary data.</text>
</comment>
<dbReference type="HAMAP" id="MF_01454">
    <property type="entry name" value="GTPase_Obg"/>
    <property type="match status" value="1"/>
</dbReference>
<dbReference type="InterPro" id="IPR006074">
    <property type="entry name" value="GTP1-OBG_CS"/>
</dbReference>
<dbReference type="InterPro" id="IPR006169">
    <property type="entry name" value="GTP1_OBG_dom"/>
</dbReference>
<dbReference type="AlphaFoldDB" id="A0A2J8B413"/>
<feature type="binding site" evidence="9">
    <location>
        <begin position="211"/>
        <end position="214"/>
    </location>
    <ligand>
        <name>GTP</name>
        <dbReference type="ChEBI" id="CHEBI:37565"/>
    </ligand>
</feature>
<dbReference type="NCBIfam" id="NF008956">
    <property type="entry name" value="PRK12299.1"/>
    <property type="match status" value="1"/>
</dbReference>
<dbReference type="InterPro" id="IPR036346">
    <property type="entry name" value="GTP-bd_prot_GTP1/OBG_C_sf"/>
</dbReference>
<feature type="binding site" evidence="9">
    <location>
        <begin position="165"/>
        <end position="172"/>
    </location>
    <ligand>
        <name>GTP</name>
        <dbReference type="ChEBI" id="CHEBI:37565"/>
    </ligand>
</feature>
<feature type="binding site" evidence="9">
    <location>
        <begin position="309"/>
        <end position="311"/>
    </location>
    <ligand>
        <name>GTP</name>
        <dbReference type="ChEBI" id="CHEBI:37565"/>
    </ligand>
</feature>
<dbReference type="EMBL" id="NBZD01000001">
    <property type="protein sequence ID" value="PNH19511.1"/>
    <property type="molecule type" value="Genomic_DNA"/>
</dbReference>
<dbReference type="PROSITE" id="PS00905">
    <property type="entry name" value="GTP1_OBG"/>
    <property type="match status" value="1"/>
</dbReference>
<feature type="binding site" evidence="9">
    <location>
        <begin position="281"/>
        <end position="284"/>
    </location>
    <ligand>
        <name>GTP</name>
        <dbReference type="ChEBI" id="CHEBI:37565"/>
    </ligand>
</feature>
<comment type="cofactor">
    <cofactor evidence="1 9">
        <name>Mg(2+)</name>
        <dbReference type="ChEBI" id="CHEBI:18420"/>
    </cofactor>
</comment>
<dbReference type="InterPro" id="IPR006073">
    <property type="entry name" value="GTP-bd"/>
</dbReference>
<dbReference type="Pfam" id="PF01926">
    <property type="entry name" value="MMR_HSR1"/>
    <property type="match status" value="1"/>
</dbReference>
<dbReference type="PRINTS" id="PR00326">
    <property type="entry name" value="GTP1OBG"/>
</dbReference>
<dbReference type="GO" id="GO:0000287">
    <property type="term" value="F:magnesium ion binding"/>
    <property type="evidence" value="ECO:0007669"/>
    <property type="project" value="InterPro"/>
</dbReference>
<dbReference type="InterPro" id="IPR015349">
    <property type="entry name" value="OCT_dom"/>
</dbReference>
<evidence type="ECO:0000256" key="7">
    <source>
        <dbReference type="ARBA" id="ARBA00022842"/>
    </source>
</evidence>
<feature type="domain" description="OBG-type G" evidence="10">
    <location>
        <begin position="159"/>
        <end position="328"/>
    </location>
</feature>
<dbReference type="InterPro" id="IPR036726">
    <property type="entry name" value="GTP1_OBG_dom_sf"/>
</dbReference>
<feature type="binding site" evidence="9">
    <location>
        <position position="192"/>
    </location>
    <ligand>
        <name>Mg(2+)</name>
        <dbReference type="ChEBI" id="CHEBI:18420"/>
    </ligand>
</feature>
<keyword evidence="6 9" id="KW-0378">Hydrolase</keyword>
<feature type="binding site" evidence="9">
    <location>
        <position position="172"/>
    </location>
    <ligand>
        <name>Mg(2+)</name>
        <dbReference type="ChEBI" id="CHEBI:18420"/>
    </ligand>
</feature>
<dbReference type="NCBIfam" id="NF008955">
    <property type="entry name" value="PRK12297.1"/>
    <property type="match status" value="1"/>
</dbReference>
<dbReference type="CDD" id="cd01898">
    <property type="entry name" value="Obg"/>
    <property type="match status" value="1"/>
</dbReference>
<dbReference type="Proteomes" id="UP000236394">
    <property type="component" value="Unassembled WGS sequence"/>
</dbReference>
<dbReference type="Gene3D" id="3.40.50.300">
    <property type="entry name" value="P-loop containing nucleotide triphosphate hydrolases"/>
    <property type="match status" value="1"/>
</dbReference>
<evidence type="ECO:0000313" key="14">
    <source>
        <dbReference type="Proteomes" id="UP000236394"/>
    </source>
</evidence>
<dbReference type="NCBIfam" id="TIGR03595">
    <property type="entry name" value="Obg_CgtA_exten"/>
    <property type="match status" value="1"/>
</dbReference>
<dbReference type="InterPro" id="IPR031167">
    <property type="entry name" value="G_OBG"/>
</dbReference>
<keyword evidence="8 9" id="KW-0342">GTP-binding</keyword>
<organism evidence="13 14">
    <name type="scientific">Mageeibacillus indolicus</name>
    <dbReference type="NCBI Taxonomy" id="884684"/>
    <lineage>
        <taxon>Bacteria</taxon>
        <taxon>Bacillati</taxon>
        <taxon>Bacillota</taxon>
        <taxon>Clostridia</taxon>
        <taxon>Eubacteriales</taxon>
        <taxon>Oscillospiraceae</taxon>
        <taxon>Mageeibacillus</taxon>
    </lineage>
</organism>
<dbReference type="PROSITE" id="PS51883">
    <property type="entry name" value="OBG"/>
    <property type="match status" value="1"/>
</dbReference>
<evidence type="ECO:0000256" key="2">
    <source>
        <dbReference type="ARBA" id="ARBA00007699"/>
    </source>
</evidence>
<evidence type="ECO:0000256" key="8">
    <source>
        <dbReference type="ARBA" id="ARBA00023134"/>
    </source>
</evidence>
<dbReference type="GO" id="GO:0042254">
    <property type="term" value="P:ribosome biogenesis"/>
    <property type="evidence" value="ECO:0007669"/>
    <property type="project" value="UniProtKB-UniRule"/>
</dbReference>
<dbReference type="PANTHER" id="PTHR11702:SF31">
    <property type="entry name" value="MITOCHONDRIAL RIBOSOME-ASSOCIATED GTPASE 2"/>
    <property type="match status" value="1"/>
</dbReference>
<dbReference type="NCBIfam" id="NF008954">
    <property type="entry name" value="PRK12296.1"/>
    <property type="match status" value="1"/>
</dbReference>
<comment type="similarity">
    <text evidence="2 9">Belongs to the TRAFAC class OBG-HflX-like GTPase superfamily. OBG GTPase family.</text>
</comment>
<dbReference type="Gene3D" id="2.70.210.12">
    <property type="entry name" value="GTP1/OBG domain"/>
    <property type="match status" value="1"/>
</dbReference>
<keyword evidence="3 9" id="KW-0963">Cytoplasm</keyword>
<dbReference type="GO" id="GO:0003924">
    <property type="term" value="F:GTPase activity"/>
    <property type="evidence" value="ECO:0007669"/>
    <property type="project" value="UniProtKB-UniRule"/>
</dbReference>
<evidence type="ECO:0000256" key="6">
    <source>
        <dbReference type="ARBA" id="ARBA00022801"/>
    </source>
</evidence>
<feature type="domain" description="Obg" evidence="12">
    <location>
        <begin position="1"/>
        <end position="158"/>
    </location>
</feature>
<dbReference type="PROSITE" id="PS51710">
    <property type="entry name" value="G_OBG"/>
    <property type="match status" value="1"/>
</dbReference>
<dbReference type="InterPro" id="IPR027417">
    <property type="entry name" value="P-loop_NTPase"/>
</dbReference>
<dbReference type="PROSITE" id="PS51881">
    <property type="entry name" value="OCT"/>
    <property type="match status" value="1"/>
</dbReference>
<gene>
    <name evidence="9" type="primary">obg</name>
    <name evidence="13" type="ORF">B7R76_01090</name>
</gene>
<evidence type="ECO:0000256" key="9">
    <source>
        <dbReference type="HAMAP-Rule" id="MF_01454"/>
    </source>
</evidence>
<evidence type="ECO:0000256" key="4">
    <source>
        <dbReference type="ARBA" id="ARBA00022723"/>
    </source>
</evidence>
<dbReference type="Pfam" id="PF01018">
    <property type="entry name" value="GTP1_OBG"/>
    <property type="match status" value="1"/>
</dbReference>
<proteinExistence type="inferred from homology"/>
<dbReference type="EC" id="3.6.5.-" evidence="9"/>
<evidence type="ECO:0000259" key="12">
    <source>
        <dbReference type="PROSITE" id="PS51883"/>
    </source>
</evidence>
<dbReference type="PANTHER" id="PTHR11702">
    <property type="entry name" value="DEVELOPMENTALLY REGULATED GTP-BINDING PROTEIN-RELATED"/>
    <property type="match status" value="1"/>
</dbReference>
<evidence type="ECO:0000313" key="13">
    <source>
        <dbReference type="EMBL" id="PNH19511.1"/>
    </source>
</evidence>
<comment type="function">
    <text evidence="9">An essential GTPase which binds GTP, GDP and possibly (p)ppGpp with moderate affinity, with high nucleotide exchange rates and a fairly low GTP hydrolysis rate. Plays a role in control of the cell cycle, stress response, ribosome biogenesis and in those bacteria that undergo differentiation, in morphogenesis control.</text>
</comment>
<dbReference type="SUPFAM" id="SSF52540">
    <property type="entry name" value="P-loop containing nucleoside triphosphate hydrolases"/>
    <property type="match status" value="1"/>
</dbReference>
<sequence>MFIDYAKIFLKSGKGGDGRVSFHTAKYVPNGGPDGGDGGDGGSVIFVADANLSTLQDFRYKRKYMAEDGEMGGRRNKTGKNGADLYVKVPVGTIIKDAQTGRLLADFTANGEEVVIAEGGKGGKGNVRFANPVRQAPNFARAGEAATEMEVIIELKLLADIGLIGMPNVGKSTLLSVVSEARPAIADYHFTTLEPNLGICTVGEKHFAIADIPGLIEGASDGLGLGHNFLRHIERTRLLLHLVDVSGSEGRDPLDDFKQINNELAKFDSDLAKRHQLVVASKIDLATEAQLKSFHTAIEGQGYEVFDICGPIHEGVNKLMQRAAALLDELPETVLRPQPELATKVYTYDAQLFNIKAVPGGFAVVGKWAENLVNSTNFEDVESLQYFQRLLKTKGVIDALVAAGIKEGDTVHIYDIEFEYVP</sequence>
<evidence type="ECO:0000256" key="3">
    <source>
        <dbReference type="ARBA" id="ARBA00022490"/>
    </source>
</evidence>
<accession>A0A2J8B413</accession>
<dbReference type="RefSeq" id="WP_012993602.1">
    <property type="nucleotide sequence ID" value="NZ_NBZD01000001.1"/>
</dbReference>
<dbReference type="NCBIfam" id="TIGR02729">
    <property type="entry name" value="Obg_CgtA"/>
    <property type="match status" value="1"/>
</dbReference>
<evidence type="ECO:0000256" key="5">
    <source>
        <dbReference type="ARBA" id="ARBA00022741"/>
    </source>
</evidence>
<comment type="subunit">
    <text evidence="9">Monomer.</text>
</comment>
<dbReference type="InterPro" id="IPR014100">
    <property type="entry name" value="GTP-bd_Obg/CgtA"/>
</dbReference>
<evidence type="ECO:0000256" key="1">
    <source>
        <dbReference type="ARBA" id="ARBA00001946"/>
    </source>
</evidence>
<dbReference type="FunFam" id="2.70.210.12:FF:000001">
    <property type="entry name" value="GTPase Obg"/>
    <property type="match status" value="1"/>
</dbReference>
<evidence type="ECO:0000259" key="11">
    <source>
        <dbReference type="PROSITE" id="PS51881"/>
    </source>
</evidence>
<keyword evidence="4 9" id="KW-0479">Metal-binding</keyword>
<feature type="domain" description="OCT" evidence="11">
    <location>
        <begin position="345"/>
        <end position="422"/>
    </location>
</feature>
<evidence type="ECO:0000259" key="10">
    <source>
        <dbReference type="PROSITE" id="PS51710"/>
    </source>
</evidence>
<dbReference type="Pfam" id="PF09269">
    <property type="entry name" value="DUF1967"/>
    <property type="match status" value="1"/>
</dbReference>
<feature type="binding site" evidence="9">
    <location>
        <begin position="190"/>
        <end position="194"/>
    </location>
    <ligand>
        <name>GTP</name>
        <dbReference type="ChEBI" id="CHEBI:37565"/>
    </ligand>
</feature>
<dbReference type="Gene3D" id="3.30.300.350">
    <property type="entry name" value="GTP-binding protein OBG, C-terminal domain"/>
    <property type="match status" value="1"/>
</dbReference>
<dbReference type="SUPFAM" id="SSF102741">
    <property type="entry name" value="Obg GTP-binding protein C-terminal domain"/>
    <property type="match status" value="1"/>
</dbReference>
<reference evidence="14" key="1">
    <citation type="submission" date="2017-04" db="EMBL/GenBank/DDBJ databases">
        <authorList>
            <person name="Bumgarner R.E."/>
            <person name="Fredricks D.N."/>
            <person name="Srinivasan S."/>
        </authorList>
    </citation>
    <scope>NUCLEOTIDE SEQUENCE [LARGE SCALE GENOMIC DNA]</scope>
    <source>
        <strain evidence="14">KA00405</strain>
    </source>
</reference>
<keyword evidence="5 9" id="KW-0547">Nucleotide-binding</keyword>
<dbReference type="InterPro" id="IPR045086">
    <property type="entry name" value="OBG_GTPase"/>
</dbReference>
<keyword evidence="7 9" id="KW-0460">Magnesium</keyword>
<name>A0A2J8B413_9FIRM</name>
<comment type="subcellular location">
    <subcellularLocation>
        <location evidence="9">Cytoplasm</location>
    </subcellularLocation>
</comment>
<dbReference type="GO" id="GO:0005737">
    <property type="term" value="C:cytoplasm"/>
    <property type="evidence" value="ECO:0007669"/>
    <property type="project" value="UniProtKB-SubCell"/>
</dbReference>